<dbReference type="GO" id="GO:0048038">
    <property type="term" value="F:quinone binding"/>
    <property type="evidence" value="ECO:0007669"/>
    <property type="project" value="TreeGrafter"/>
</dbReference>
<dbReference type="CDD" id="cd05233">
    <property type="entry name" value="SDR_c"/>
    <property type="match status" value="1"/>
</dbReference>
<evidence type="ECO:0000313" key="5">
    <source>
        <dbReference type="Proteomes" id="UP000045824"/>
    </source>
</evidence>
<dbReference type="EC" id="1.1.1.304" evidence="3"/>
<proteinExistence type="inferred from homology"/>
<protein>
    <submittedName>
        <fullName evidence="4">Enoyl-ACP reductase</fullName>
    </submittedName>
    <submittedName>
        <fullName evidence="3">Short chain dehydrogenase</fullName>
        <ecNumber evidence="3">1.1.1.304</ecNumber>
    </submittedName>
</protein>
<dbReference type="InterPro" id="IPR002347">
    <property type="entry name" value="SDR_fam"/>
</dbReference>
<dbReference type="PRINTS" id="PR00081">
    <property type="entry name" value="GDHRDH"/>
</dbReference>
<sequence length="245" mass="25229">MNKLAKKIAVVIGGNGGIGGAISTRFAAEGAVTYATSRALAETAPDVAPETGGGRIIPVYADAGRLSDLTQVFSRIREEQGQIDVLVLNAGISEFSMLGSISEDLFDRTFGLNVKALLFAAQGAIELMSAGGTIVLVGSIADTLGTKGYGVYSASKAAVRSFTRTWANELAPKGIRVNVVSPGPTDTAMMADVSDEIRDSLTRLIPLGRLGRPEEVAAAALFLASDESSFTTGAELCVDGGAAQV</sequence>
<name>A0A0T9M3K1_YERKR</name>
<organism evidence="3 5">
    <name type="scientific">Yersinia kristensenii</name>
    <dbReference type="NCBI Taxonomy" id="28152"/>
    <lineage>
        <taxon>Bacteria</taxon>
        <taxon>Pseudomonadati</taxon>
        <taxon>Pseudomonadota</taxon>
        <taxon>Gammaproteobacteria</taxon>
        <taxon>Enterobacterales</taxon>
        <taxon>Yersiniaceae</taxon>
        <taxon>Yersinia</taxon>
    </lineage>
</organism>
<dbReference type="PRINTS" id="PR00080">
    <property type="entry name" value="SDRFAMILY"/>
</dbReference>
<evidence type="ECO:0000313" key="4">
    <source>
        <dbReference type="EMBL" id="OVZ77159.1"/>
    </source>
</evidence>
<dbReference type="InterPro" id="IPR020904">
    <property type="entry name" value="Sc_DH/Rdtase_CS"/>
</dbReference>
<evidence type="ECO:0000313" key="3">
    <source>
        <dbReference type="EMBL" id="CNF57702.1"/>
    </source>
</evidence>
<dbReference type="PROSITE" id="PS00061">
    <property type="entry name" value="ADH_SHORT"/>
    <property type="match status" value="1"/>
</dbReference>
<gene>
    <name evidence="3" type="primary">budC_2</name>
    <name evidence="4" type="ORF">CBW52_21405</name>
    <name evidence="3" type="ORF">ERS008491_04140</name>
</gene>
<dbReference type="Proteomes" id="UP000195840">
    <property type="component" value="Unassembled WGS sequence"/>
</dbReference>
<dbReference type="EMBL" id="CPYI01000024">
    <property type="protein sequence ID" value="CNF57702.1"/>
    <property type="molecule type" value="Genomic_DNA"/>
</dbReference>
<dbReference type="InterPro" id="IPR036291">
    <property type="entry name" value="NAD(P)-bd_dom_sf"/>
</dbReference>
<dbReference type="PANTHER" id="PTHR42760">
    <property type="entry name" value="SHORT-CHAIN DEHYDROGENASES/REDUCTASES FAMILY MEMBER"/>
    <property type="match status" value="1"/>
</dbReference>
<evidence type="ECO:0000313" key="6">
    <source>
        <dbReference type="Proteomes" id="UP000195840"/>
    </source>
</evidence>
<dbReference type="Proteomes" id="UP000045824">
    <property type="component" value="Unassembled WGS sequence"/>
</dbReference>
<evidence type="ECO:0000256" key="2">
    <source>
        <dbReference type="ARBA" id="ARBA00023002"/>
    </source>
</evidence>
<dbReference type="AlphaFoldDB" id="A0A0T9M3K1"/>
<comment type="similarity">
    <text evidence="1">Belongs to the short-chain dehydrogenases/reductases (SDR) family.</text>
</comment>
<reference evidence="4 6" key="2">
    <citation type="submission" date="2017-05" db="EMBL/GenBank/DDBJ databases">
        <title>Whole genome sequencing of Yersinia kristensenii.</title>
        <authorList>
            <person name="Campioni F."/>
        </authorList>
    </citation>
    <scope>NUCLEOTIDE SEQUENCE [LARGE SCALE GENOMIC DNA]</scope>
    <source>
        <strain evidence="4 6">CFSAN060538</strain>
    </source>
</reference>
<reference evidence="3 5" key="1">
    <citation type="submission" date="2015-03" db="EMBL/GenBank/DDBJ databases">
        <authorList>
            <person name="Murphy D."/>
        </authorList>
    </citation>
    <scope>NUCLEOTIDE SEQUENCE [LARGE SCALE GENOMIC DNA]</scope>
    <source>
        <strain evidence="3 5">FCF326</strain>
    </source>
</reference>
<dbReference type="FunFam" id="3.40.50.720:FF:000084">
    <property type="entry name" value="Short-chain dehydrogenase reductase"/>
    <property type="match status" value="1"/>
</dbReference>
<dbReference type="Gene3D" id="3.40.50.720">
    <property type="entry name" value="NAD(P)-binding Rossmann-like Domain"/>
    <property type="match status" value="1"/>
</dbReference>
<evidence type="ECO:0000256" key="1">
    <source>
        <dbReference type="ARBA" id="ARBA00006484"/>
    </source>
</evidence>
<dbReference type="PANTHER" id="PTHR42760:SF133">
    <property type="entry name" value="3-OXOACYL-[ACYL-CARRIER-PROTEIN] REDUCTASE"/>
    <property type="match status" value="1"/>
</dbReference>
<keyword evidence="6" id="KW-1185">Reference proteome</keyword>
<accession>A0A0T9M3K1</accession>
<keyword evidence="2 3" id="KW-0560">Oxidoreductase</keyword>
<dbReference type="GO" id="GO:0052588">
    <property type="term" value="F:diacetyl reductase ((S)-acetoin forming) (NAD+) activity"/>
    <property type="evidence" value="ECO:0007669"/>
    <property type="project" value="UniProtKB-EC"/>
</dbReference>
<dbReference type="EMBL" id="NHOG01000030">
    <property type="protein sequence ID" value="OVZ77159.1"/>
    <property type="molecule type" value="Genomic_DNA"/>
</dbReference>
<dbReference type="GO" id="GO:0006633">
    <property type="term" value="P:fatty acid biosynthetic process"/>
    <property type="evidence" value="ECO:0007669"/>
    <property type="project" value="TreeGrafter"/>
</dbReference>
<dbReference type="Pfam" id="PF13561">
    <property type="entry name" value="adh_short_C2"/>
    <property type="match status" value="1"/>
</dbReference>
<dbReference type="RefSeq" id="WP_050120120.1">
    <property type="nucleotide sequence ID" value="NZ_CAWMAB010000024.1"/>
</dbReference>
<dbReference type="SUPFAM" id="SSF51735">
    <property type="entry name" value="NAD(P)-binding Rossmann-fold domains"/>
    <property type="match status" value="1"/>
</dbReference>